<protein>
    <submittedName>
        <fullName evidence="2">Uncharacterized protein</fullName>
    </submittedName>
</protein>
<keyword evidence="1" id="KW-0472">Membrane</keyword>
<evidence type="ECO:0000256" key="1">
    <source>
        <dbReference type="SAM" id="Phobius"/>
    </source>
</evidence>
<accession>A0ABD3FLS6</accession>
<feature type="transmembrane region" description="Helical" evidence="1">
    <location>
        <begin position="98"/>
        <end position="119"/>
    </location>
</feature>
<dbReference type="Proteomes" id="UP001632037">
    <property type="component" value="Unassembled WGS sequence"/>
</dbReference>
<evidence type="ECO:0000313" key="2">
    <source>
        <dbReference type="EMBL" id="KAL3667703.1"/>
    </source>
</evidence>
<comment type="caution">
    <text evidence="2">The sequence shown here is derived from an EMBL/GenBank/DDBJ whole genome shotgun (WGS) entry which is preliminary data.</text>
</comment>
<dbReference type="AlphaFoldDB" id="A0ABD3FLS6"/>
<proteinExistence type="predicted"/>
<sequence length="141" mass="14938">MAKVEGGFKPLRELDNRFRYILPGRNASGIAGTDFLLGDEAVLGFFISQSGLVAAQSFVGLVRIGRVEAQVLNFVTLSFTALVLLSVAVVLACMADGVLSLVAVVKILEIPMTVVVLVLRCLVVVQLVYEAAVDLSCVAVV</sequence>
<keyword evidence="1" id="KW-0812">Transmembrane</keyword>
<name>A0ABD3FLS6_9STRA</name>
<dbReference type="EMBL" id="JBIMZQ010000013">
    <property type="protein sequence ID" value="KAL3667703.1"/>
    <property type="molecule type" value="Genomic_DNA"/>
</dbReference>
<organism evidence="2 3">
    <name type="scientific">Phytophthora oleae</name>
    <dbReference type="NCBI Taxonomy" id="2107226"/>
    <lineage>
        <taxon>Eukaryota</taxon>
        <taxon>Sar</taxon>
        <taxon>Stramenopiles</taxon>
        <taxon>Oomycota</taxon>
        <taxon>Peronosporomycetes</taxon>
        <taxon>Peronosporales</taxon>
        <taxon>Peronosporaceae</taxon>
        <taxon>Phytophthora</taxon>
    </lineage>
</organism>
<feature type="transmembrane region" description="Helical" evidence="1">
    <location>
        <begin position="71"/>
        <end position="92"/>
    </location>
</feature>
<reference evidence="2 3" key="1">
    <citation type="submission" date="2024-09" db="EMBL/GenBank/DDBJ databases">
        <title>Genome sequencing and assembly of Phytophthora oleae, isolate VK10A, causative agent of rot of olive drupes.</title>
        <authorList>
            <person name="Conti Taguali S."/>
            <person name="Riolo M."/>
            <person name="La Spada F."/>
            <person name="Cacciola S.O."/>
            <person name="Dionisio G."/>
        </authorList>
    </citation>
    <scope>NUCLEOTIDE SEQUENCE [LARGE SCALE GENOMIC DNA]</scope>
    <source>
        <strain evidence="2 3">VK10A</strain>
    </source>
</reference>
<evidence type="ECO:0000313" key="3">
    <source>
        <dbReference type="Proteomes" id="UP001632037"/>
    </source>
</evidence>
<gene>
    <name evidence="2" type="ORF">V7S43_007256</name>
</gene>
<keyword evidence="1" id="KW-1133">Transmembrane helix</keyword>
<keyword evidence="3" id="KW-1185">Reference proteome</keyword>
<feature type="transmembrane region" description="Helical" evidence="1">
    <location>
        <begin position="42"/>
        <end position="64"/>
    </location>
</feature>